<dbReference type="STRING" id="42249.A0A317SUV6"/>
<dbReference type="AlphaFoldDB" id="A0A317SUV6"/>
<dbReference type="SUPFAM" id="SSF54211">
    <property type="entry name" value="Ribosomal protein S5 domain 2-like"/>
    <property type="match status" value="1"/>
</dbReference>
<dbReference type="UniPathway" id="UPA00057">
    <property type="reaction ID" value="UER00100"/>
</dbReference>
<dbReference type="PIRSF" id="PIRSF015950">
    <property type="entry name" value="Mev_P_decrbx"/>
    <property type="match status" value="1"/>
</dbReference>
<dbReference type="InterPro" id="IPR020568">
    <property type="entry name" value="Ribosomal_Su5_D2-typ_SF"/>
</dbReference>
<evidence type="ECO:0000256" key="14">
    <source>
        <dbReference type="PIRNR" id="PIRNR015950"/>
    </source>
</evidence>
<reference evidence="18 19" key="1">
    <citation type="submission" date="2018-03" db="EMBL/GenBank/DDBJ databases">
        <title>Genomes of Pezizomycetes fungi and the evolution of truffles.</title>
        <authorList>
            <person name="Murat C."/>
            <person name="Payen T."/>
            <person name="Noel B."/>
            <person name="Kuo A."/>
            <person name="Martin F.M."/>
        </authorList>
    </citation>
    <scope>NUCLEOTIDE SEQUENCE [LARGE SCALE GENOMIC DNA]</scope>
    <source>
        <strain evidence="18">091103-1</strain>
    </source>
</reference>
<dbReference type="Gene3D" id="3.30.230.10">
    <property type="match status" value="2"/>
</dbReference>
<protein>
    <recommendedName>
        <fullName evidence="3 14">Diphosphomevalonate decarboxylase</fullName>
        <ecNumber evidence="3 14">4.1.1.33</ecNumber>
    </recommendedName>
</protein>
<evidence type="ECO:0000256" key="7">
    <source>
        <dbReference type="ARBA" id="ARBA00022955"/>
    </source>
</evidence>
<dbReference type="InterPro" id="IPR014721">
    <property type="entry name" value="Ribsml_uS5_D2-typ_fold_subgr"/>
</dbReference>
<dbReference type="NCBIfam" id="TIGR01240">
    <property type="entry name" value="mevDPdecarb"/>
    <property type="match status" value="1"/>
</dbReference>
<keyword evidence="12 14" id="KW-0456">Lyase</keyword>
<dbReference type="GO" id="GO:0019287">
    <property type="term" value="P:isopentenyl diphosphate biosynthetic process, mevalonate pathway"/>
    <property type="evidence" value="ECO:0007669"/>
    <property type="project" value="UniProtKB-UniRule"/>
</dbReference>
<dbReference type="PANTHER" id="PTHR10977">
    <property type="entry name" value="DIPHOSPHOMEVALONATE DECARBOXYLASE"/>
    <property type="match status" value="1"/>
</dbReference>
<dbReference type="Pfam" id="PF18376">
    <property type="entry name" value="MDD_C"/>
    <property type="match status" value="1"/>
</dbReference>
<evidence type="ECO:0000259" key="17">
    <source>
        <dbReference type="Pfam" id="PF22700"/>
    </source>
</evidence>
<dbReference type="InterPro" id="IPR036554">
    <property type="entry name" value="GHMP_kinase_C_sf"/>
</dbReference>
<evidence type="ECO:0000256" key="1">
    <source>
        <dbReference type="ARBA" id="ARBA00005055"/>
    </source>
</evidence>
<evidence type="ECO:0000256" key="8">
    <source>
        <dbReference type="ARBA" id="ARBA00023011"/>
    </source>
</evidence>
<evidence type="ECO:0000256" key="9">
    <source>
        <dbReference type="ARBA" id="ARBA00023098"/>
    </source>
</evidence>
<dbReference type="InterPro" id="IPR053859">
    <property type="entry name" value="MVD-like_N"/>
</dbReference>
<keyword evidence="9 14" id="KW-0443">Lipid metabolism</keyword>
<evidence type="ECO:0000256" key="12">
    <source>
        <dbReference type="ARBA" id="ARBA00023239"/>
    </source>
</evidence>
<comment type="caution">
    <text evidence="18">The sequence shown here is derived from an EMBL/GenBank/DDBJ whole genome shotgun (WGS) entry which is preliminary data.</text>
</comment>
<comment type="catalytic activity">
    <reaction evidence="13">
        <text>(R)-5-diphosphomevalonate + ATP = isopentenyl diphosphate + ADP + phosphate + CO2</text>
        <dbReference type="Rhea" id="RHEA:23732"/>
        <dbReference type="ChEBI" id="CHEBI:16526"/>
        <dbReference type="ChEBI" id="CHEBI:30616"/>
        <dbReference type="ChEBI" id="CHEBI:43474"/>
        <dbReference type="ChEBI" id="CHEBI:57557"/>
        <dbReference type="ChEBI" id="CHEBI:128769"/>
        <dbReference type="ChEBI" id="CHEBI:456216"/>
        <dbReference type="EC" id="4.1.1.33"/>
    </reaction>
    <physiologicalReaction direction="left-to-right" evidence="13">
        <dbReference type="Rhea" id="RHEA:23733"/>
    </physiologicalReaction>
</comment>
<evidence type="ECO:0000256" key="15">
    <source>
        <dbReference type="RuleBase" id="RU363086"/>
    </source>
</evidence>
<proteinExistence type="inferred from homology"/>
<dbReference type="Pfam" id="PF22700">
    <property type="entry name" value="MVD-like_N"/>
    <property type="match status" value="2"/>
</dbReference>
<keyword evidence="19" id="KW-1185">Reference proteome</keyword>
<dbReference type="InterPro" id="IPR041431">
    <property type="entry name" value="Mvd1_C"/>
</dbReference>
<evidence type="ECO:0000256" key="5">
    <source>
        <dbReference type="ARBA" id="ARBA00022741"/>
    </source>
</evidence>
<dbReference type="EC" id="4.1.1.33" evidence="3 14"/>
<feature type="domain" description="Diphosphomevalonate decarboxylase-like N-terminal" evidence="17">
    <location>
        <begin position="50"/>
        <end position="157"/>
    </location>
</feature>
<dbReference type="InterPro" id="IPR005935">
    <property type="entry name" value="Mev_decarb"/>
</dbReference>
<comment type="similarity">
    <text evidence="2 14 15">Belongs to the diphosphomevalonate decarboxylase family.</text>
</comment>
<dbReference type="Proteomes" id="UP000246991">
    <property type="component" value="Unassembled WGS sequence"/>
</dbReference>
<keyword evidence="7 15" id="KW-0752">Steroid biosynthesis</keyword>
<dbReference type="Gene3D" id="3.30.70.890">
    <property type="entry name" value="GHMP kinase, C-terminal domain"/>
    <property type="match status" value="1"/>
</dbReference>
<dbReference type="OrthoDB" id="10253702at2759"/>
<evidence type="ECO:0000313" key="18">
    <source>
        <dbReference type="EMBL" id="PWW78162.1"/>
    </source>
</evidence>
<evidence type="ECO:0000256" key="4">
    <source>
        <dbReference type="ARBA" id="ARBA00022516"/>
    </source>
</evidence>
<keyword evidence="5 14" id="KW-0547">Nucleotide-binding</keyword>
<dbReference type="SUPFAM" id="SSF55060">
    <property type="entry name" value="GHMP Kinase, C-terminal domain"/>
    <property type="match status" value="1"/>
</dbReference>
<dbReference type="FunFam" id="3.30.70.890:FF:000005">
    <property type="entry name" value="Diphosphomevalonate decarboxylase"/>
    <property type="match status" value="1"/>
</dbReference>
<evidence type="ECO:0000256" key="10">
    <source>
        <dbReference type="ARBA" id="ARBA00023166"/>
    </source>
</evidence>
<dbReference type="GO" id="GO:0005829">
    <property type="term" value="C:cytosol"/>
    <property type="evidence" value="ECO:0007669"/>
    <property type="project" value="InterPro"/>
</dbReference>
<feature type="domain" description="Diphosphomevalonate decarboxylase-like N-terminal" evidence="17">
    <location>
        <begin position="13"/>
        <end position="41"/>
    </location>
</feature>
<dbReference type="GO" id="GO:0004163">
    <property type="term" value="F:diphosphomevalonate decarboxylase activity"/>
    <property type="evidence" value="ECO:0007669"/>
    <property type="project" value="UniProtKB-UniRule"/>
</dbReference>
<organism evidence="18 19">
    <name type="scientific">Tuber magnatum</name>
    <name type="common">white Piedmont truffle</name>
    <dbReference type="NCBI Taxonomy" id="42249"/>
    <lineage>
        <taxon>Eukaryota</taxon>
        <taxon>Fungi</taxon>
        <taxon>Dikarya</taxon>
        <taxon>Ascomycota</taxon>
        <taxon>Pezizomycotina</taxon>
        <taxon>Pezizomycetes</taxon>
        <taxon>Pezizales</taxon>
        <taxon>Tuberaceae</taxon>
        <taxon>Tuber</taxon>
    </lineage>
</organism>
<gene>
    <name evidence="18" type="ORF">C7212DRAFT_357223</name>
</gene>
<dbReference type="EMBL" id="PYWC01000017">
    <property type="protein sequence ID" value="PWW78162.1"/>
    <property type="molecule type" value="Genomic_DNA"/>
</dbReference>
<comment type="pathway">
    <text evidence="1 15">Isoprenoid biosynthesis; isopentenyl diphosphate biosynthesis via mevalonate pathway; isopentenyl diphosphate from (R)-mevalonate: step 3/3.</text>
</comment>
<evidence type="ECO:0000256" key="11">
    <source>
        <dbReference type="ARBA" id="ARBA00023221"/>
    </source>
</evidence>
<evidence type="ECO:0000259" key="16">
    <source>
        <dbReference type="Pfam" id="PF18376"/>
    </source>
</evidence>
<keyword evidence="6 14" id="KW-0067">ATP-binding</keyword>
<keyword evidence="10 15" id="KW-1207">Sterol metabolism</keyword>
<keyword evidence="11 15" id="KW-0753">Steroid metabolism</keyword>
<name>A0A317SUV6_9PEZI</name>
<dbReference type="PANTHER" id="PTHR10977:SF3">
    <property type="entry name" value="DIPHOSPHOMEVALONATE DECARBOXYLASE"/>
    <property type="match status" value="1"/>
</dbReference>
<evidence type="ECO:0000256" key="13">
    <source>
        <dbReference type="ARBA" id="ARBA00048416"/>
    </source>
</evidence>
<evidence type="ECO:0000313" key="19">
    <source>
        <dbReference type="Proteomes" id="UP000246991"/>
    </source>
</evidence>
<dbReference type="GO" id="GO:0016126">
    <property type="term" value="P:sterol biosynthetic process"/>
    <property type="evidence" value="ECO:0007669"/>
    <property type="project" value="UniProtKB-KW"/>
</dbReference>
<keyword evidence="8 15" id="KW-0756">Sterol biosynthesis</keyword>
<dbReference type="InterPro" id="IPR029765">
    <property type="entry name" value="Mev_diP_decarb"/>
</dbReference>
<dbReference type="GO" id="GO:0005524">
    <property type="term" value="F:ATP binding"/>
    <property type="evidence" value="ECO:0007669"/>
    <property type="project" value="UniProtKB-UniRule"/>
</dbReference>
<sequence>MADKKIYSASTTAPVNIAVVKYWGKRDAKLNLPTNSSLSPAAALSPRTPSRQTACFRELKALRKKLEDANPSLPKLSEYHVHIVSENNFPTAAGLASSAAGFAALVRAIANLYELPESPTELSKIARQGSGSACRSLFGGYVAWEMGQAVDGSDSCAVEVAPASHWPELKAAILVVSAAKKGVSSTAGMQATVNTSALFAHRARDVVPKRMEAMRAAIRNRDFERFAAHTMADSNQFHAVCLDTTPPIFYMNDVSRAAIRAIEALNTLEGRVVGAYTFDAGPNAVIYYREKDEEKVLGFLGELLAPEVAEWAGKYAKVALEGYDNKLFEALKDGVSRVILTRVGEGPIRTDDTLIGTDGLPSKK</sequence>
<evidence type="ECO:0000256" key="2">
    <source>
        <dbReference type="ARBA" id="ARBA00008831"/>
    </source>
</evidence>
<accession>A0A317SUV6</accession>
<evidence type="ECO:0000256" key="6">
    <source>
        <dbReference type="ARBA" id="ARBA00022840"/>
    </source>
</evidence>
<evidence type="ECO:0000256" key="3">
    <source>
        <dbReference type="ARBA" id="ARBA00012296"/>
    </source>
</evidence>
<keyword evidence="4 15" id="KW-0444">Lipid biosynthesis</keyword>
<feature type="domain" description="Mvd1 C-terminal" evidence="16">
    <location>
        <begin position="172"/>
        <end position="348"/>
    </location>
</feature>